<feature type="transmembrane region" description="Helical" evidence="1">
    <location>
        <begin position="136"/>
        <end position="157"/>
    </location>
</feature>
<keyword evidence="1" id="KW-1133">Transmembrane helix</keyword>
<dbReference type="Pfam" id="PF11157">
    <property type="entry name" value="DUF2937"/>
    <property type="match status" value="1"/>
</dbReference>
<keyword evidence="1" id="KW-0472">Membrane</keyword>
<reference evidence="2 3" key="1">
    <citation type="submission" date="2020-02" db="EMBL/GenBank/DDBJ databases">
        <title>Pseudoroseicyclus tamarix, sp. nov., isolated from offshore sediment of a Tamarix chinensis forest.</title>
        <authorList>
            <person name="Gai Y."/>
        </authorList>
    </citation>
    <scope>NUCLEOTIDE SEQUENCE [LARGE SCALE GENOMIC DNA]</scope>
    <source>
        <strain evidence="2 3">CLL3-39</strain>
    </source>
</reference>
<evidence type="ECO:0000256" key="1">
    <source>
        <dbReference type="SAM" id="Phobius"/>
    </source>
</evidence>
<evidence type="ECO:0000313" key="2">
    <source>
        <dbReference type="EMBL" id="NDV00744.1"/>
    </source>
</evidence>
<dbReference type="EMBL" id="JAAGAB010000002">
    <property type="protein sequence ID" value="NDV00744.1"/>
    <property type="molecule type" value="Genomic_DNA"/>
</dbReference>
<keyword evidence="1" id="KW-0812">Transmembrane</keyword>
<dbReference type="RefSeq" id="WP_163891520.1">
    <property type="nucleotide sequence ID" value="NZ_JAAFYS010000002.1"/>
</dbReference>
<dbReference type="Proteomes" id="UP000474757">
    <property type="component" value="Unassembled WGS sequence"/>
</dbReference>
<organism evidence="2 3">
    <name type="scientific">Pseudoroseicyclus tamaricis</name>
    <dbReference type="NCBI Taxonomy" id="2705421"/>
    <lineage>
        <taxon>Bacteria</taxon>
        <taxon>Pseudomonadati</taxon>
        <taxon>Pseudomonadota</taxon>
        <taxon>Alphaproteobacteria</taxon>
        <taxon>Rhodobacterales</taxon>
        <taxon>Paracoccaceae</taxon>
        <taxon>Pseudoroseicyclus</taxon>
    </lineage>
</organism>
<sequence length="170" mass="18326">MLKVLYLAGGVAGAIGLSQFPEFSQQYLQRLAGQVDALTVVVADFDDSAVEAGLTRDEAMAQYAGTPFLDERHEDMAATFARLDRLSANLALLRAATPLERLAMPHRFADRELLEDTFADYAPAVPTTTAGAISAGIGYALGWLLLAGLVTLILWPVRRMRGASSSRQRA</sequence>
<dbReference type="InterPro" id="IPR022584">
    <property type="entry name" value="DUF2937"/>
</dbReference>
<protein>
    <submittedName>
        <fullName evidence="2">DUF2937 family protein</fullName>
    </submittedName>
</protein>
<comment type="caution">
    <text evidence="2">The sequence shown here is derived from an EMBL/GenBank/DDBJ whole genome shotgun (WGS) entry which is preliminary data.</text>
</comment>
<accession>A0A6B2JWZ1</accession>
<keyword evidence="3" id="KW-1185">Reference proteome</keyword>
<name>A0A6B2JWZ1_9RHOB</name>
<proteinExistence type="predicted"/>
<gene>
    <name evidence="2" type="ORF">GZA08_07150</name>
</gene>
<evidence type="ECO:0000313" key="3">
    <source>
        <dbReference type="Proteomes" id="UP000474757"/>
    </source>
</evidence>
<dbReference type="AlphaFoldDB" id="A0A6B2JWZ1"/>